<evidence type="ECO:0000256" key="1">
    <source>
        <dbReference type="SAM" id="Phobius"/>
    </source>
</evidence>
<dbReference type="KEGG" id="rlc:K227x_20010"/>
<proteinExistence type="predicted"/>
<keyword evidence="3" id="KW-1185">Reference proteome</keyword>
<dbReference type="RefSeq" id="WP_145169270.1">
    <property type="nucleotide sequence ID" value="NZ_CP036525.1"/>
</dbReference>
<sequence>MSEQSSIESDPIPHHQTLTVWQENHGNLLLVFFAVILLIGALILLYRQNRFVPVRFPEADAIDNPTESAVSNPANADEGIVLSVIGAGSDNGMIRIAFYESANSFNDPESAFLKMSAPITEGEAKILIPFEMVPEKFAIAAYHDENSDETLNRNRLGIPNERYGYSEDARSITGPPAYEDALTDRPNVGDTMTVSIR</sequence>
<evidence type="ECO:0000313" key="2">
    <source>
        <dbReference type="EMBL" id="QDT03617.1"/>
    </source>
</evidence>
<dbReference type="InterPro" id="IPR018673">
    <property type="entry name" value="DUF2141"/>
</dbReference>
<organism evidence="2 3">
    <name type="scientific">Rubripirellula lacrimiformis</name>
    <dbReference type="NCBI Taxonomy" id="1930273"/>
    <lineage>
        <taxon>Bacteria</taxon>
        <taxon>Pseudomonadati</taxon>
        <taxon>Planctomycetota</taxon>
        <taxon>Planctomycetia</taxon>
        <taxon>Pirellulales</taxon>
        <taxon>Pirellulaceae</taxon>
        <taxon>Rubripirellula</taxon>
    </lineage>
</organism>
<dbReference type="AlphaFoldDB" id="A0A517N904"/>
<name>A0A517N904_9BACT</name>
<dbReference type="Proteomes" id="UP000318538">
    <property type="component" value="Chromosome"/>
</dbReference>
<protein>
    <recommendedName>
        <fullName evidence="4">DUF2141 domain-containing protein</fullName>
    </recommendedName>
</protein>
<accession>A0A517N904</accession>
<gene>
    <name evidence="2" type="ORF">K227x_20010</name>
</gene>
<dbReference type="EMBL" id="CP036525">
    <property type="protein sequence ID" value="QDT03617.1"/>
    <property type="molecule type" value="Genomic_DNA"/>
</dbReference>
<keyword evidence="1" id="KW-0812">Transmembrane</keyword>
<keyword evidence="1" id="KW-1133">Transmembrane helix</keyword>
<keyword evidence="1" id="KW-0472">Membrane</keyword>
<reference evidence="2 3" key="1">
    <citation type="submission" date="2019-02" db="EMBL/GenBank/DDBJ databases">
        <title>Deep-cultivation of Planctomycetes and their phenomic and genomic characterization uncovers novel biology.</title>
        <authorList>
            <person name="Wiegand S."/>
            <person name="Jogler M."/>
            <person name="Boedeker C."/>
            <person name="Pinto D."/>
            <person name="Vollmers J."/>
            <person name="Rivas-Marin E."/>
            <person name="Kohn T."/>
            <person name="Peeters S.H."/>
            <person name="Heuer A."/>
            <person name="Rast P."/>
            <person name="Oberbeckmann S."/>
            <person name="Bunk B."/>
            <person name="Jeske O."/>
            <person name="Meyerdierks A."/>
            <person name="Storesund J.E."/>
            <person name="Kallscheuer N."/>
            <person name="Luecker S."/>
            <person name="Lage O.M."/>
            <person name="Pohl T."/>
            <person name="Merkel B.J."/>
            <person name="Hornburger P."/>
            <person name="Mueller R.-W."/>
            <person name="Bruemmer F."/>
            <person name="Labrenz M."/>
            <person name="Spormann A.M."/>
            <person name="Op den Camp H."/>
            <person name="Overmann J."/>
            <person name="Amann R."/>
            <person name="Jetten M.S.M."/>
            <person name="Mascher T."/>
            <person name="Medema M.H."/>
            <person name="Devos D.P."/>
            <person name="Kaster A.-K."/>
            <person name="Ovreas L."/>
            <person name="Rohde M."/>
            <person name="Galperin M.Y."/>
            <person name="Jogler C."/>
        </authorList>
    </citation>
    <scope>NUCLEOTIDE SEQUENCE [LARGE SCALE GENOMIC DNA]</scope>
    <source>
        <strain evidence="2 3">K22_7</strain>
    </source>
</reference>
<evidence type="ECO:0000313" key="3">
    <source>
        <dbReference type="Proteomes" id="UP000318538"/>
    </source>
</evidence>
<evidence type="ECO:0008006" key="4">
    <source>
        <dbReference type="Google" id="ProtNLM"/>
    </source>
</evidence>
<dbReference type="Pfam" id="PF09912">
    <property type="entry name" value="DUF2141"/>
    <property type="match status" value="1"/>
</dbReference>
<feature type="transmembrane region" description="Helical" evidence="1">
    <location>
        <begin position="28"/>
        <end position="46"/>
    </location>
</feature>
<dbReference type="OrthoDB" id="9788332at2"/>